<evidence type="ECO:0000256" key="1">
    <source>
        <dbReference type="ARBA" id="ARBA00001971"/>
    </source>
</evidence>
<keyword evidence="7" id="KW-1133">Transmembrane helix</keyword>
<dbReference type="InterPro" id="IPR001128">
    <property type="entry name" value="Cyt_P450"/>
</dbReference>
<dbReference type="SUPFAM" id="SSF48264">
    <property type="entry name" value="Cytochrome P450"/>
    <property type="match status" value="1"/>
</dbReference>
<dbReference type="InterPro" id="IPR036396">
    <property type="entry name" value="Cyt_P450_sf"/>
</dbReference>
<comment type="caution">
    <text evidence="12">The sequence shown here is derived from an EMBL/GenBank/DDBJ whole genome shotgun (WGS) entry which is preliminary data.</text>
</comment>
<dbReference type="InterPro" id="IPR052306">
    <property type="entry name" value="CYP450_71D"/>
</dbReference>
<dbReference type="PRINTS" id="PR00463">
    <property type="entry name" value="EP450I"/>
</dbReference>
<keyword evidence="5" id="KW-0812">Transmembrane</keyword>
<evidence type="ECO:0000313" key="12">
    <source>
        <dbReference type="EMBL" id="KAK2640205.1"/>
    </source>
</evidence>
<evidence type="ECO:0000256" key="5">
    <source>
        <dbReference type="ARBA" id="ARBA00022692"/>
    </source>
</evidence>
<dbReference type="AlphaFoldDB" id="A0AAD9TQ57"/>
<keyword evidence="8" id="KW-0560">Oxidoreductase</keyword>
<evidence type="ECO:0000256" key="2">
    <source>
        <dbReference type="ARBA" id="ARBA00004167"/>
    </source>
</evidence>
<evidence type="ECO:0000256" key="3">
    <source>
        <dbReference type="ARBA" id="ARBA00010617"/>
    </source>
</evidence>
<comment type="similarity">
    <text evidence="3">Belongs to the cytochrome P450 family.</text>
</comment>
<keyword evidence="11" id="KW-0472">Membrane</keyword>
<keyword evidence="13" id="KW-1185">Reference proteome</keyword>
<comment type="cofactor">
    <cofactor evidence="1">
        <name>heme</name>
        <dbReference type="ChEBI" id="CHEBI:30413"/>
    </cofactor>
</comment>
<dbReference type="Pfam" id="PF00067">
    <property type="entry name" value="p450"/>
    <property type="match status" value="1"/>
</dbReference>
<dbReference type="GO" id="GO:0020037">
    <property type="term" value="F:heme binding"/>
    <property type="evidence" value="ECO:0007669"/>
    <property type="project" value="InterPro"/>
</dbReference>
<evidence type="ECO:0000256" key="4">
    <source>
        <dbReference type="ARBA" id="ARBA00022617"/>
    </source>
</evidence>
<keyword evidence="10" id="KW-0503">Monooxygenase</keyword>
<accession>A0AAD9TQ57</accession>
<evidence type="ECO:0008006" key="14">
    <source>
        <dbReference type="Google" id="ProtNLM"/>
    </source>
</evidence>
<protein>
    <recommendedName>
        <fullName evidence="14">Cytochrome P450</fullName>
    </recommendedName>
</protein>
<dbReference type="PANTHER" id="PTHR47953:SF19">
    <property type="entry name" value="OS06G0641600 PROTEIN"/>
    <property type="match status" value="1"/>
</dbReference>
<dbReference type="GO" id="GO:0004497">
    <property type="term" value="F:monooxygenase activity"/>
    <property type="evidence" value="ECO:0007669"/>
    <property type="project" value="UniProtKB-KW"/>
</dbReference>
<keyword evidence="6" id="KW-0479">Metal-binding</keyword>
<dbReference type="PANTHER" id="PTHR47953">
    <property type="entry name" value="OS08G0105600 PROTEIN"/>
    <property type="match status" value="1"/>
</dbReference>
<keyword evidence="9" id="KW-0408">Iron</keyword>
<evidence type="ECO:0000313" key="13">
    <source>
        <dbReference type="Proteomes" id="UP001280121"/>
    </source>
</evidence>
<dbReference type="Proteomes" id="UP001280121">
    <property type="component" value="Unassembled WGS sequence"/>
</dbReference>
<dbReference type="GO" id="GO:0016705">
    <property type="term" value="F:oxidoreductase activity, acting on paired donors, with incorporation or reduction of molecular oxygen"/>
    <property type="evidence" value="ECO:0007669"/>
    <property type="project" value="InterPro"/>
</dbReference>
<proteinExistence type="inferred from homology"/>
<dbReference type="Gene3D" id="1.10.630.10">
    <property type="entry name" value="Cytochrome P450"/>
    <property type="match status" value="1"/>
</dbReference>
<keyword evidence="4" id="KW-0349">Heme</keyword>
<organism evidence="12 13">
    <name type="scientific">Dipteronia dyeriana</name>
    <dbReference type="NCBI Taxonomy" id="168575"/>
    <lineage>
        <taxon>Eukaryota</taxon>
        <taxon>Viridiplantae</taxon>
        <taxon>Streptophyta</taxon>
        <taxon>Embryophyta</taxon>
        <taxon>Tracheophyta</taxon>
        <taxon>Spermatophyta</taxon>
        <taxon>Magnoliopsida</taxon>
        <taxon>eudicotyledons</taxon>
        <taxon>Gunneridae</taxon>
        <taxon>Pentapetalae</taxon>
        <taxon>rosids</taxon>
        <taxon>malvids</taxon>
        <taxon>Sapindales</taxon>
        <taxon>Sapindaceae</taxon>
        <taxon>Hippocastanoideae</taxon>
        <taxon>Acereae</taxon>
        <taxon>Dipteronia</taxon>
    </lineage>
</organism>
<dbReference type="GO" id="GO:0005506">
    <property type="term" value="F:iron ion binding"/>
    <property type="evidence" value="ECO:0007669"/>
    <property type="project" value="InterPro"/>
</dbReference>
<evidence type="ECO:0000256" key="7">
    <source>
        <dbReference type="ARBA" id="ARBA00022989"/>
    </source>
</evidence>
<name>A0AAD9TQ57_9ROSI</name>
<dbReference type="GO" id="GO:0016020">
    <property type="term" value="C:membrane"/>
    <property type="evidence" value="ECO:0007669"/>
    <property type="project" value="UniProtKB-SubCell"/>
</dbReference>
<dbReference type="InterPro" id="IPR002401">
    <property type="entry name" value="Cyt_P450_E_grp-I"/>
</dbReference>
<comment type="subcellular location">
    <subcellularLocation>
        <location evidence="2">Membrane</location>
        <topology evidence="2">Single-pass membrane protein</topology>
    </subcellularLocation>
</comment>
<dbReference type="EMBL" id="JANJYI010000008">
    <property type="protein sequence ID" value="KAK2640205.1"/>
    <property type="molecule type" value="Genomic_DNA"/>
</dbReference>
<evidence type="ECO:0000256" key="6">
    <source>
        <dbReference type="ARBA" id="ARBA00022723"/>
    </source>
</evidence>
<evidence type="ECO:0000256" key="10">
    <source>
        <dbReference type="ARBA" id="ARBA00023033"/>
    </source>
</evidence>
<gene>
    <name evidence="12" type="ORF">Ddye_028000</name>
</gene>
<sequence length="185" mass="20824">MLLNLTNDIIGRAAFGRRCKDREAFLLAVQKTTELVGGLSVADVFPSVKILEVLSGMRSELLRHREELDKILENIIHEHRAASKAAMEKTREDEADCLLDVLLDIHLELPLTRDNINVVITEIFGVGSETTSTTIEWATSEMLKNPSVMEKAQADVRSVSYKKGNVDETGLHELQLIWYLDTIYT</sequence>
<evidence type="ECO:0000256" key="11">
    <source>
        <dbReference type="ARBA" id="ARBA00023136"/>
    </source>
</evidence>
<evidence type="ECO:0000256" key="8">
    <source>
        <dbReference type="ARBA" id="ARBA00023002"/>
    </source>
</evidence>
<reference evidence="12" key="1">
    <citation type="journal article" date="2023" name="Plant J.">
        <title>Genome sequences and population genomics provide insights into the demographic history, inbreeding, and mutation load of two 'living fossil' tree species of Dipteronia.</title>
        <authorList>
            <person name="Feng Y."/>
            <person name="Comes H.P."/>
            <person name="Chen J."/>
            <person name="Zhu S."/>
            <person name="Lu R."/>
            <person name="Zhang X."/>
            <person name="Li P."/>
            <person name="Qiu J."/>
            <person name="Olsen K.M."/>
            <person name="Qiu Y."/>
        </authorList>
    </citation>
    <scope>NUCLEOTIDE SEQUENCE</scope>
    <source>
        <strain evidence="12">KIB01</strain>
    </source>
</reference>
<evidence type="ECO:0000256" key="9">
    <source>
        <dbReference type="ARBA" id="ARBA00023004"/>
    </source>
</evidence>